<evidence type="ECO:0000313" key="1">
    <source>
        <dbReference type="EMBL" id="MDR6241175.1"/>
    </source>
</evidence>
<dbReference type="Proteomes" id="UP001185092">
    <property type="component" value="Unassembled WGS sequence"/>
</dbReference>
<protein>
    <submittedName>
        <fullName evidence="1">Uncharacterized protein</fullName>
    </submittedName>
</protein>
<dbReference type="EMBL" id="JAVDQD010000006">
    <property type="protein sequence ID" value="MDR6241175.1"/>
    <property type="molecule type" value="Genomic_DNA"/>
</dbReference>
<dbReference type="RefSeq" id="WP_309941748.1">
    <property type="nucleotide sequence ID" value="NZ_AP025305.1"/>
</dbReference>
<reference evidence="1" key="1">
    <citation type="submission" date="2023-07" db="EMBL/GenBank/DDBJ databases">
        <title>Genomic Encyclopedia of Type Strains, Phase IV (KMG-IV): sequencing the most valuable type-strain genomes for metagenomic binning, comparative biology and taxonomic classification.</title>
        <authorList>
            <person name="Goeker M."/>
        </authorList>
    </citation>
    <scope>NUCLEOTIDE SEQUENCE</scope>
    <source>
        <strain evidence="1">DSM 26174</strain>
    </source>
</reference>
<sequence length="115" mass="13698">MKYRIITSLTLTGKMRHIDLGDFAYGEWIIYENRLPRFHIDCFRENSDADSLINSLLKSKNWTIEKILDKINQTENRNLTLGYKTPFIEFELSSELQEIKLNTLPMDWIKKLENN</sequence>
<dbReference type="AlphaFoldDB" id="A0AAE3XR69"/>
<gene>
    <name evidence="1" type="ORF">HNQ88_004251</name>
</gene>
<comment type="caution">
    <text evidence="1">The sequence shown here is derived from an EMBL/GenBank/DDBJ whole genome shotgun (WGS) entry which is preliminary data.</text>
</comment>
<name>A0AAE3XR69_9BACT</name>
<proteinExistence type="predicted"/>
<accession>A0AAE3XR69</accession>
<keyword evidence="2" id="KW-1185">Reference proteome</keyword>
<organism evidence="1 2">
    <name type="scientific">Aureibacter tunicatorum</name>
    <dbReference type="NCBI Taxonomy" id="866807"/>
    <lineage>
        <taxon>Bacteria</taxon>
        <taxon>Pseudomonadati</taxon>
        <taxon>Bacteroidota</taxon>
        <taxon>Cytophagia</taxon>
        <taxon>Cytophagales</taxon>
        <taxon>Persicobacteraceae</taxon>
        <taxon>Aureibacter</taxon>
    </lineage>
</organism>
<evidence type="ECO:0000313" key="2">
    <source>
        <dbReference type="Proteomes" id="UP001185092"/>
    </source>
</evidence>